<keyword evidence="1" id="KW-0175">Coiled coil</keyword>
<gene>
    <name evidence="2" type="ORF">Bccel_1824</name>
</gene>
<evidence type="ECO:0000313" key="3">
    <source>
        <dbReference type="Proteomes" id="UP000036923"/>
    </source>
</evidence>
<reference evidence="3" key="1">
    <citation type="submission" date="2015-07" db="EMBL/GenBank/DDBJ databases">
        <title>Near-Complete Genome Sequence of the Cellulolytic Bacterium Bacteroides (Pseudobacteroides) cellulosolvens ATCC 35603.</title>
        <authorList>
            <person name="Dassa B."/>
            <person name="Utturkar S.M."/>
            <person name="Klingeman D.M."/>
            <person name="Hurt R.A."/>
            <person name="Keller M."/>
            <person name="Xu J."/>
            <person name="Reddy Y.H.K."/>
            <person name="Borovok I."/>
            <person name="Grinberg I.R."/>
            <person name="Lamed R."/>
            <person name="Zhivin O."/>
            <person name="Bayer E.A."/>
            <person name="Brown S.D."/>
        </authorList>
    </citation>
    <scope>NUCLEOTIDE SEQUENCE [LARGE SCALE GENOMIC DNA]</scope>
    <source>
        <strain evidence="3">DSM 2933</strain>
    </source>
</reference>
<proteinExistence type="predicted"/>
<dbReference type="Pfam" id="PF14412">
    <property type="entry name" value="AHH"/>
    <property type="match status" value="1"/>
</dbReference>
<dbReference type="EMBL" id="LGTC01000001">
    <property type="protein sequence ID" value="KNY26559.1"/>
    <property type="molecule type" value="Genomic_DNA"/>
</dbReference>
<organism evidence="2 3">
    <name type="scientific">Pseudobacteroides cellulosolvens ATCC 35603 = DSM 2933</name>
    <dbReference type="NCBI Taxonomy" id="398512"/>
    <lineage>
        <taxon>Bacteria</taxon>
        <taxon>Bacillati</taxon>
        <taxon>Bacillota</taxon>
        <taxon>Clostridia</taxon>
        <taxon>Eubacteriales</taxon>
        <taxon>Oscillospiraceae</taxon>
        <taxon>Pseudobacteroides</taxon>
    </lineage>
</organism>
<dbReference type="Proteomes" id="UP000036923">
    <property type="component" value="Unassembled WGS sequence"/>
</dbReference>
<sequence>MGNDVAKTGASSAVLADLIISKPKSRDEVKAEIEKRLEAWKAGLTSLAEGAQRLMNTYLDKMDALEDRLGIGDDVSQEIAELEARIADLQVKKYTSEDLEKQRQAALQSVMKDWESNVCPFCGRVFSDAGGVGAHLNISDKQVEEMNTAATRSSSYARTFKNNRDKEGGESISGTVDAGLKKEVAYSEEIHHLISVDPYATTLRLSRVGNLAGFNVNGISNLIALATVAQSFKADHGKSFTKLPQEVKERIYELITDKTGNQIHQGAHDGPYEERLIQRLSELEQKIMKLSEGGCIGQTKDGQTQAKDMFDSEVAKLQEEIKNDLAEFDPKEIDPETAWILSQINMNIIAKKKGEAI</sequence>
<comment type="caution">
    <text evidence="2">The sequence shown here is derived from an EMBL/GenBank/DDBJ whole genome shotgun (WGS) entry which is preliminary data.</text>
</comment>
<accession>A0A0L6JLB0</accession>
<evidence type="ECO:0000256" key="1">
    <source>
        <dbReference type="SAM" id="Coils"/>
    </source>
</evidence>
<protein>
    <submittedName>
        <fullName evidence="2">Uncharacterized protein</fullName>
    </submittedName>
</protein>
<dbReference type="InterPro" id="IPR032871">
    <property type="entry name" value="AHH_dom_containing"/>
</dbReference>
<dbReference type="STRING" id="398512.Bccel_1824"/>
<dbReference type="OrthoDB" id="10005011at2"/>
<feature type="coiled-coil region" evidence="1">
    <location>
        <begin position="273"/>
        <end position="327"/>
    </location>
</feature>
<name>A0A0L6JLB0_9FIRM</name>
<dbReference type="AlphaFoldDB" id="A0A0L6JLB0"/>
<keyword evidence="3" id="KW-1185">Reference proteome</keyword>
<dbReference type="RefSeq" id="WP_036937951.1">
    <property type="nucleotide sequence ID" value="NZ_JQKC01000006.1"/>
</dbReference>
<evidence type="ECO:0000313" key="2">
    <source>
        <dbReference type="EMBL" id="KNY26559.1"/>
    </source>
</evidence>
<feature type="coiled-coil region" evidence="1">
    <location>
        <begin position="48"/>
        <end position="92"/>
    </location>
</feature>